<evidence type="ECO:0000256" key="2">
    <source>
        <dbReference type="SAM" id="SignalP"/>
    </source>
</evidence>
<organism evidence="3">
    <name type="scientific">Gaeumannomyces tritici (strain R3-111a-1)</name>
    <name type="common">Wheat and barley take-all root rot fungus</name>
    <name type="synonym">Gaeumannomyces graminis var. tritici</name>
    <dbReference type="NCBI Taxonomy" id="644352"/>
    <lineage>
        <taxon>Eukaryota</taxon>
        <taxon>Fungi</taxon>
        <taxon>Dikarya</taxon>
        <taxon>Ascomycota</taxon>
        <taxon>Pezizomycotina</taxon>
        <taxon>Sordariomycetes</taxon>
        <taxon>Sordariomycetidae</taxon>
        <taxon>Magnaporthales</taxon>
        <taxon>Magnaporthaceae</taxon>
        <taxon>Gaeumannomyces</taxon>
    </lineage>
</organism>
<feature type="compositionally biased region" description="Basic and acidic residues" evidence="1">
    <location>
        <begin position="84"/>
        <end position="96"/>
    </location>
</feature>
<proteinExistence type="predicted"/>
<dbReference type="EnsemblFungi" id="EJT76010">
    <property type="protein sequence ID" value="EJT76010"/>
    <property type="gene ID" value="GGTG_05935"/>
</dbReference>
<keyword evidence="5" id="KW-1185">Reference proteome</keyword>
<dbReference type="VEuPathDB" id="FungiDB:GGTG_05935"/>
<protein>
    <submittedName>
        <fullName evidence="3 4">Uncharacterized protein</fullName>
    </submittedName>
</protein>
<reference evidence="5" key="1">
    <citation type="submission" date="2010-07" db="EMBL/GenBank/DDBJ databases">
        <title>The genome sequence of Gaeumannomyces graminis var. tritici strain R3-111a-1.</title>
        <authorList>
            <consortium name="The Broad Institute Genome Sequencing Platform"/>
            <person name="Ma L.-J."/>
            <person name="Dead R."/>
            <person name="Young S."/>
            <person name="Zeng Q."/>
            <person name="Koehrsen M."/>
            <person name="Alvarado L."/>
            <person name="Berlin A."/>
            <person name="Chapman S.B."/>
            <person name="Chen Z."/>
            <person name="Freedman E."/>
            <person name="Gellesch M."/>
            <person name="Goldberg J."/>
            <person name="Griggs A."/>
            <person name="Gujja S."/>
            <person name="Heilman E.R."/>
            <person name="Heiman D."/>
            <person name="Hepburn T."/>
            <person name="Howarth C."/>
            <person name="Jen D."/>
            <person name="Larson L."/>
            <person name="Mehta T."/>
            <person name="Neiman D."/>
            <person name="Pearson M."/>
            <person name="Roberts A."/>
            <person name="Saif S."/>
            <person name="Shea T."/>
            <person name="Shenoy N."/>
            <person name="Sisk P."/>
            <person name="Stolte C."/>
            <person name="Sykes S."/>
            <person name="Walk T."/>
            <person name="White J."/>
            <person name="Yandava C."/>
            <person name="Haas B."/>
            <person name="Nusbaum C."/>
            <person name="Birren B."/>
        </authorList>
    </citation>
    <scope>NUCLEOTIDE SEQUENCE [LARGE SCALE GENOMIC DNA]</scope>
    <source>
        <strain evidence="5">R3-111a-1</strain>
    </source>
</reference>
<dbReference type="RefSeq" id="XP_009222010.1">
    <property type="nucleotide sequence ID" value="XM_009223746.1"/>
</dbReference>
<evidence type="ECO:0000313" key="5">
    <source>
        <dbReference type="Proteomes" id="UP000006039"/>
    </source>
</evidence>
<feature type="compositionally biased region" description="Polar residues" evidence="1">
    <location>
        <begin position="55"/>
        <end position="66"/>
    </location>
</feature>
<reference evidence="3" key="3">
    <citation type="submission" date="2010-09" db="EMBL/GenBank/DDBJ databases">
        <title>Annotation of Gaeumannomyces graminis var. tritici R3-111a-1.</title>
        <authorList>
            <consortium name="The Broad Institute Genome Sequencing Platform"/>
            <person name="Ma L.-J."/>
            <person name="Dead R."/>
            <person name="Young S.K."/>
            <person name="Zeng Q."/>
            <person name="Gargeya S."/>
            <person name="Fitzgerald M."/>
            <person name="Haas B."/>
            <person name="Abouelleil A."/>
            <person name="Alvarado L."/>
            <person name="Arachchi H.M."/>
            <person name="Berlin A."/>
            <person name="Brown A."/>
            <person name="Chapman S.B."/>
            <person name="Chen Z."/>
            <person name="Dunbar C."/>
            <person name="Freedman E."/>
            <person name="Gearin G."/>
            <person name="Gellesch M."/>
            <person name="Goldberg J."/>
            <person name="Griggs A."/>
            <person name="Gujja S."/>
            <person name="Heiman D."/>
            <person name="Howarth C."/>
            <person name="Larson L."/>
            <person name="Lui A."/>
            <person name="MacDonald P.J.P."/>
            <person name="Mehta T."/>
            <person name="Montmayeur A."/>
            <person name="Murphy C."/>
            <person name="Neiman D."/>
            <person name="Pearson M."/>
            <person name="Priest M."/>
            <person name="Roberts A."/>
            <person name="Saif S."/>
            <person name="Shea T."/>
            <person name="Shenoy N."/>
            <person name="Sisk P."/>
            <person name="Stolte C."/>
            <person name="Sykes S."/>
            <person name="Yandava C."/>
            <person name="Wortman J."/>
            <person name="Nusbaum C."/>
            <person name="Birren B."/>
        </authorList>
    </citation>
    <scope>NUCLEOTIDE SEQUENCE</scope>
    <source>
        <strain evidence="3">R3-111a-1</strain>
    </source>
</reference>
<reference evidence="4" key="4">
    <citation type="journal article" date="2015" name="G3 (Bethesda)">
        <title>Genome sequences of three phytopathogenic species of the Magnaporthaceae family of fungi.</title>
        <authorList>
            <person name="Okagaki L.H."/>
            <person name="Nunes C.C."/>
            <person name="Sailsbery J."/>
            <person name="Clay B."/>
            <person name="Brown D."/>
            <person name="John T."/>
            <person name="Oh Y."/>
            <person name="Young N."/>
            <person name="Fitzgerald M."/>
            <person name="Haas B.J."/>
            <person name="Zeng Q."/>
            <person name="Young S."/>
            <person name="Adiconis X."/>
            <person name="Fan L."/>
            <person name="Levin J.Z."/>
            <person name="Mitchell T.K."/>
            <person name="Okubara P.A."/>
            <person name="Farman M.L."/>
            <person name="Kohn L.M."/>
            <person name="Birren B."/>
            <person name="Ma L.-J."/>
            <person name="Dean R.A."/>
        </authorList>
    </citation>
    <scope>NUCLEOTIDE SEQUENCE</scope>
    <source>
        <strain evidence="4">R3-111a-1</strain>
    </source>
</reference>
<dbReference type="AlphaFoldDB" id="J3NXC8"/>
<evidence type="ECO:0000313" key="4">
    <source>
        <dbReference type="EnsemblFungi" id="EJT76010"/>
    </source>
</evidence>
<dbReference type="Proteomes" id="UP000006039">
    <property type="component" value="Unassembled WGS sequence"/>
</dbReference>
<accession>J3NXC8</accession>
<feature type="chain" id="PRO_5015094605" evidence="2">
    <location>
        <begin position="30"/>
        <end position="186"/>
    </location>
</feature>
<reference evidence="4" key="5">
    <citation type="submission" date="2018-04" db="UniProtKB">
        <authorList>
            <consortium name="EnsemblFungi"/>
        </authorList>
    </citation>
    <scope>IDENTIFICATION</scope>
    <source>
        <strain evidence="4">R3-111a-1</strain>
    </source>
</reference>
<evidence type="ECO:0000313" key="3">
    <source>
        <dbReference type="EMBL" id="EJT76010.1"/>
    </source>
</evidence>
<reference evidence="3" key="2">
    <citation type="submission" date="2010-07" db="EMBL/GenBank/DDBJ databases">
        <authorList>
            <consortium name="The Broad Institute Genome Sequencing Platform"/>
            <consortium name="Broad Institute Genome Sequencing Center for Infectious Disease"/>
            <person name="Ma L.-J."/>
            <person name="Dead R."/>
            <person name="Young S."/>
            <person name="Zeng Q."/>
            <person name="Koehrsen M."/>
            <person name="Alvarado L."/>
            <person name="Berlin A."/>
            <person name="Chapman S.B."/>
            <person name="Chen Z."/>
            <person name="Freedman E."/>
            <person name="Gellesch M."/>
            <person name="Goldberg J."/>
            <person name="Griggs A."/>
            <person name="Gujja S."/>
            <person name="Heilman E.R."/>
            <person name="Heiman D."/>
            <person name="Hepburn T."/>
            <person name="Howarth C."/>
            <person name="Jen D."/>
            <person name="Larson L."/>
            <person name="Mehta T."/>
            <person name="Neiman D."/>
            <person name="Pearson M."/>
            <person name="Roberts A."/>
            <person name="Saif S."/>
            <person name="Shea T."/>
            <person name="Shenoy N."/>
            <person name="Sisk P."/>
            <person name="Stolte C."/>
            <person name="Sykes S."/>
            <person name="Walk T."/>
            <person name="White J."/>
            <person name="Yandava C."/>
            <person name="Haas B."/>
            <person name="Nusbaum C."/>
            <person name="Birren B."/>
        </authorList>
    </citation>
    <scope>NUCLEOTIDE SEQUENCE</scope>
    <source>
        <strain evidence="3">R3-111a-1</strain>
    </source>
</reference>
<keyword evidence="2" id="KW-0732">Signal</keyword>
<name>J3NXC8_GAET3</name>
<feature type="compositionally biased region" description="Basic and acidic residues" evidence="1">
    <location>
        <begin position="30"/>
        <end position="49"/>
    </location>
</feature>
<sequence length="186" mass="20256">MPEEAKGFWERARLTAALLSIVWVQGYDGQEERERINRERGTHPRDGFRMAKQAGQDTEQGSQTASARARPQLRERRLRTRAQSGERSDRATIAHFDQGRLKHDGCQRGLSPPAPVPVELPHRPALPPGGSRALPGRLARRALGVVQGGGTSVEVAVLGRGQSEGWGPGDFSGDLTLKESCGTCED</sequence>
<dbReference type="HOGENOM" id="CLU_1454504_0_0_1"/>
<gene>
    <name evidence="4" type="primary">20346393</name>
    <name evidence="3" type="ORF">GGTG_05935</name>
</gene>
<feature type="region of interest" description="Disordered" evidence="1">
    <location>
        <begin position="30"/>
        <end position="96"/>
    </location>
</feature>
<feature type="signal peptide" evidence="2">
    <location>
        <begin position="1"/>
        <end position="29"/>
    </location>
</feature>
<evidence type="ECO:0000256" key="1">
    <source>
        <dbReference type="SAM" id="MobiDB-lite"/>
    </source>
</evidence>
<dbReference type="GeneID" id="20346393"/>
<dbReference type="EMBL" id="GL385397">
    <property type="protein sequence ID" value="EJT76010.1"/>
    <property type="molecule type" value="Genomic_DNA"/>
</dbReference>